<name>H5SKE3_9BACT</name>
<evidence type="ECO:0000313" key="2">
    <source>
        <dbReference type="EMBL" id="BAL52646.1"/>
    </source>
</evidence>
<reference evidence="3" key="1">
    <citation type="journal article" date="2005" name="Environ. Microbiol.">
        <title>Genetic and functional properties of uncultivated thermophilic crenarchaeotes from a subsurface gold mine as revealed by analysis of genome fragments.</title>
        <authorList>
            <person name="Nunoura T."/>
            <person name="Hirayama H."/>
            <person name="Takami H."/>
            <person name="Oida H."/>
            <person name="Nishi S."/>
            <person name="Shimamura S."/>
            <person name="Suzuki Y."/>
            <person name="Inagaki F."/>
            <person name="Takai K."/>
            <person name="Nealson K.H."/>
            <person name="Horikoshi K."/>
        </authorList>
    </citation>
    <scope>NUCLEOTIDE SEQUENCE</scope>
</reference>
<evidence type="ECO:0000313" key="3">
    <source>
        <dbReference type="EMBL" id="BAL56629.1"/>
    </source>
</evidence>
<evidence type="ECO:0000256" key="1">
    <source>
        <dbReference type="SAM" id="Phobius"/>
    </source>
</evidence>
<keyword evidence="1" id="KW-0812">Transmembrane</keyword>
<keyword evidence="1" id="KW-0472">Membrane</keyword>
<organism evidence="3">
    <name type="scientific">uncultured Acetothermia bacterium</name>
    <dbReference type="NCBI Taxonomy" id="236499"/>
    <lineage>
        <taxon>Bacteria</taxon>
        <taxon>Candidatus Bipolaricaulota</taxon>
        <taxon>environmental samples</taxon>
    </lineage>
</organism>
<feature type="transmembrane region" description="Helical" evidence="1">
    <location>
        <begin position="12"/>
        <end position="37"/>
    </location>
</feature>
<dbReference type="EMBL" id="AP011754">
    <property type="protein sequence ID" value="BAL56629.1"/>
    <property type="molecule type" value="Genomic_DNA"/>
</dbReference>
<dbReference type="AlphaFoldDB" id="H5SKE3"/>
<gene>
    <name evidence="2" type="ORF">HGMM_F02E06C10</name>
    <name evidence="3" type="ORF">HGMM_F41F10C07</name>
</gene>
<proteinExistence type="predicted"/>
<sequence>MESPRRRGLTYGRLMVVLGAAIALALIIALVQSLLLANQLSFGEISFAALQRASYQKTELTRQELDARNGDTGKIQGTVIYVKTSEGNYAKLAVEFGYRFWSPKLQFVIYQGTVYDGRGNELRTLFNVYIPLNVKYDVDAGLMDTEGASERGVDVGFEERGPAEQTLKALNGALFYLPKAEELRRQN</sequence>
<accession>H5SKE3</accession>
<keyword evidence="1" id="KW-1133">Transmembrane helix</keyword>
<reference evidence="3" key="2">
    <citation type="journal article" date="2012" name="PLoS ONE">
        <title>A Deeply Branching Thermophilic Bacterium with an Ancient Acetyl-CoA Pathway Dominates a Subsurface Ecosystem.</title>
        <authorList>
            <person name="Takami H."/>
            <person name="Noguchi H."/>
            <person name="Takaki Y."/>
            <person name="Uchiyama I."/>
            <person name="Toyoda A."/>
            <person name="Nishi S."/>
            <person name="Chee G.-J."/>
            <person name="Arai W."/>
            <person name="Nunoura T."/>
            <person name="Itoh T."/>
            <person name="Hattori M."/>
            <person name="Takai K."/>
        </authorList>
    </citation>
    <scope>NUCLEOTIDE SEQUENCE</scope>
</reference>
<dbReference type="EMBL" id="AP011636">
    <property type="protein sequence ID" value="BAL52646.1"/>
    <property type="molecule type" value="Genomic_DNA"/>
</dbReference>
<protein>
    <submittedName>
        <fullName evidence="3">Uncharacterized protein</fullName>
    </submittedName>
</protein>